<accession>A0AA88AXS3</accession>
<protein>
    <submittedName>
        <fullName evidence="1">Uncharacterized protein</fullName>
    </submittedName>
</protein>
<name>A0AA88AXS3_FICCA</name>
<reference evidence="1" key="1">
    <citation type="submission" date="2023-07" db="EMBL/GenBank/DDBJ databases">
        <title>draft genome sequence of fig (Ficus carica).</title>
        <authorList>
            <person name="Takahashi T."/>
            <person name="Nishimura K."/>
        </authorList>
    </citation>
    <scope>NUCLEOTIDE SEQUENCE</scope>
</reference>
<evidence type="ECO:0000313" key="2">
    <source>
        <dbReference type="Proteomes" id="UP001187192"/>
    </source>
</evidence>
<dbReference type="AlphaFoldDB" id="A0AA88AXS3"/>
<organism evidence="1 2">
    <name type="scientific">Ficus carica</name>
    <name type="common">Common fig</name>
    <dbReference type="NCBI Taxonomy" id="3494"/>
    <lineage>
        <taxon>Eukaryota</taxon>
        <taxon>Viridiplantae</taxon>
        <taxon>Streptophyta</taxon>
        <taxon>Embryophyta</taxon>
        <taxon>Tracheophyta</taxon>
        <taxon>Spermatophyta</taxon>
        <taxon>Magnoliopsida</taxon>
        <taxon>eudicotyledons</taxon>
        <taxon>Gunneridae</taxon>
        <taxon>Pentapetalae</taxon>
        <taxon>rosids</taxon>
        <taxon>fabids</taxon>
        <taxon>Rosales</taxon>
        <taxon>Moraceae</taxon>
        <taxon>Ficeae</taxon>
        <taxon>Ficus</taxon>
    </lineage>
</organism>
<proteinExistence type="predicted"/>
<sequence>MIVTFREMMRFSYKLRLVKKTAEAASWATNSEFNMVLREIATIHPDLELTGRFDRRRPVSNSQRVWNIYDWMSKLTHFNGYRSFS</sequence>
<keyword evidence="2" id="KW-1185">Reference proteome</keyword>
<gene>
    <name evidence="1" type="ORF">TIFTF001_020266</name>
</gene>
<evidence type="ECO:0000313" key="1">
    <source>
        <dbReference type="EMBL" id="GMN51111.1"/>
    </source>
</evidence>
<dbReference type="Proteomes" id="UP001187192">
    <property type="component" value="Unassembled WGS sequence"/>
</dbReference>
<comment type="caution">
    <text evidence="1">The sequence shown here is derived from an EMBL/GenBank/DDBJ whole genome shotgun (WGS) entry which is preliminary data.</text>
</comment>
<dbReference type="EMBL" id="BTGU01000036">
    <property type="protein sequence ID" value="GMN51111.1"/>
    <property type="molecule type" value="Genomic_DNA"/>
</dbReference>